<comment type="caution">
    <text evidence="11">The sequence shown here is derived from an EMBL/GenBank/DDBJ whole genome shotgun (WGS) entry which is preliminary data.</text>
</comment>
<dbReference type="PANTHER" id="PTHR43434:SF1">
    <property type="entry name" value="PHOSPHOGLYCOLATE PHOSPHATASE"/>
    <property type="match status" value="1"/>
</dbReference>
<dbReference type="Gene3D" id="1.10.150.240">
    <property type="entry name" value="Putative phosphatase, domain 2"/>
    <property type="match status" value="1"/>
</dbReference>
<keyword evidence="6 10" id="KW-0479">Metal-binding</keyword>
<name>A0ABT6JK79_9GAMM</name>
<keyword evidence="8 10" id="KW-0460">Magnesium</keyword>
<dbReference type="InterPro" id="IPR023214">
    <property type="entry name" value="HAD_sf"/>
</dbReference>
<comment type="pathway">
    <text evidence="3 10">Organic acid metabolism; glycolate biosynthesis; glycolate from 2-phosphoglycolate: step 1/1.</text>
</comment>
<evidence type="ECO:0000256" key="2">
    <source>
        <dbReference type="ARBA" id="ARBA00001946"/>
    </source>
</evidence>
<comment type="cofactor">
    <cofactor evidence="2 10">
        <name>Mg(2+)</name>
        <dbReference type="ChEBI" id="CHEBI:18420"/>
    </cofactor>
</comment>
<evidence type="ECO:0000313" key="12">
    <source>
        <dbReference type="Proteomes" id="UP001156831"/>
    </source>
</evidence>
<dbReference type="EMBL" id="JARXRN010000025">
    <property type="protein sequence ID" value="MDH5831079.1"/>
    <property type="molecule type" value="Genomic_DNA"/>
</dbReference>
<dbReference type="InterPro" id="IPR036412">
    <property type="entry name" value="HAD-like_sf"/>
</dbReference>
<dbReference type="SUPFAM" id="SSF56784">
    <property type="entry name" value="HAD-like"/>
    <property type="match status" value="1"/>
</dbReference>
<evidence type="ECO:0000256" key="8">
    <source>
        <dbReference type="ARBA" id="ARBA00022842"/>
    </source>
</evidence>
<dbReference type="GO" id="GO:0008967">
    <property type="term" value="F:phosphoglycolate phosphatase activity"/>
    <property type="evidence" value="ECO:0007669"/>
    <property type="project" value="UniProtKB-EC"/>
</dbReference>
<comment type="function">
    <text evidence="10">Specifically catalyzes the dephosphorylation of 2-phosphoglycolate. Is involved in the dissimilation of the intracellular 2-phosphoglycolate formed during the DNA repair of 3'-phosphoglycolate ends, a major class of DNA lesions induced by oxidative stress.</text>
</comment>
<dbReference type="RefSeq" id="WP_280602040.1">
    <property type="nucleotide sequence ID" value="NZ_JARXRN010000025.1"/>
</dbReference>
<dbReference type="PRINTS" id="PR00413">
    <property type="entry name" value="HADHALOGNASE"/>
</dbReference>
<feature type="binding site" evidence="10">
    <location>
        <position position="11"/>
    </location>
    <ligand>
        <name>Mg(2+)</name>
        <dbReference type="ChEBI" id="CHEBI:18420"/>
    </ligand>
</feature>
<feature type="binding site" evidence="10">
    <location>
        <position position="13"/>
    </location>
    <ligand>
        <name>Mg(2+)</name>
        <dbReference type="ChEBI" id="CHEBI:18420"/>
    </ligand>
</feature>
<gene>
    <name evidence="11" type="primary">gph</name>
    <name evidence="11" type="ORF">QFW80_11185</name>
</gene>
<protein>
    <recommendedName>
        <fullName evidence="5 10">Phosphoglycolate phosphatase</fullName>
        <shortName evidence="10">PGP</shortName>
        <shortName evidence="10">PGPase</shortName>
        <ecNumber evidence="5 10">3.1.3.18</ecNumber>
    </recommendedName>
</protein>
<sequence length="235" mass="24705">MTAGPRAMLFDLDGTLVDSAHGIAWAVNQTLGELGHPSADDALVRTWIGEGARFLLHRALRHVGADLPDGDAFDRVLALLMRHYAASLPRQARAYPGVDDALRGLRARGVAVALCTNKPERFIDPLLDALGWRALFDGIVGGDTLPECKPSALPLLHLARAFDAPVEACVMVGDSHTDAAAARAAGMPLVLVDYGYHREFDLHGAGAVAVTGDLRSLLQLPAPGGVAHAMTTGAA</sequence>
<dbReference type="NCBIfam" id="TIGR01509">
    <property type="entry name" value="HAD-SF-IA-v3"/>
    <property type="match status" value="1"/>
</dbReference>
<keyword evidence="7 10" id="KW-0378">Hydrolase</keyword>
<evidence type="ECO:0000313" key="11">
    <source>
        <dbReference type="EMBL" id="MDH5831079.1"/>
    </source>
</evidence>
<dbReference type="SFLD" id="SFLDS00003">
    <property type="entry name" value="Haloacid_Dehalogenase"/>
    <property type="match status" value="1"/>
</dbReference>
<comment type="similarity">
    <text evidence="4 10">Belongs to the HAD-like hydrolase superfamily. CbbY/CbbZ/Gph/YieH family.</text>
</comment>
<evidence type="ECO:0000256" key="7">
    <source>
        <dbReference type="ARBA" id="ARBA00022801"/>
    </source>
</evidence>
<evidence type="ECO:0000256" key="5">
    <source>
        <dbReference type="ARBA" id="ARBA00013078"/>
    </source>
</evidence>
<dbReference type="InterPro" id="IPR037512">
    <property type="entry name" value="PGPase_prok"/>
</dbReference>
<feature type="active site" description="Nucleophile" evidence="10">
    <location>
        <position position="11"/>
    </location>
</feature>
<dbReference type="PANTHER" id="PTHR43434">
    <property type="entry name" value="PHOSPHOGLYCOLATE PHOSPHATASE"/>
    <property type="match status" value="1"/>
</dbReference>
<evidence type="ECO:0000256" key="1">
    <source>
        <dbReference type="ARBA" id="ARBA00000830"/>
    </source>
</evidence>
<dbReference type="InterPro" id="IPR023198">
    <property type="entry name" value="PGP-like_dom2"/>
</dbReference>
<keyword evidence="9 10" id="KW-0119">Carbohydrate metabolism</keyword>
<evidence type="ECO:0000256" key="10">
    <source>
        <dbReference type="HAMAP-Rule" id="MF_00495"/>
    </source>
</evidence>
<dbReference type="SFLD" id="SFLDG01129">
    <property type="entry name" value="C1.5:_HAD__Beta-PGM__Phosphata"/>
    <property type="match status" value="1"/>
</dbReference>
<dbReference type="Proteomes" id="UP001156831">
    <property type="component" value="Unassembled WGS sequence"/>
</dbReference>
<feature type="binding site" evidence="10">
    <location>
        <position position="174"/>
    </location>
    <ligand>
        <name>Mg(2+)</name>
        <dbReference type="ChEBI" id="CHEBI:18420"/>
    </ligand>
</feature>
<accession>A0ABT6JK79</accession>
<dbReference type="NCBIfam" id="TIGR01449">
    <property type="entry name" value="PGP_bact"/>
    <property type="match status" value="1"/>
</dbReference>
<proteinExistence type="inferred from homology"/>
<dbReference type="Gene3D" id="3.40.50.1000">
    <property type="entry name" value="HAD superfamily/HAD-like"/>
    <property type="match status" value="1"/>
</dbReference>
<evidence type="ECO:0000256" key="3">
    <source>
        <dbReference type="ARBA" id="ARBA00004818"/>
    </source>
</evidence>
<dbReference type="HAMAP" id="MF_00495">
    <property type="entry name" value="GPH_hydrolase_bact"/>
    <property type="match status" value="1"/>
</dbReference>
<dbReference type="Pfam" id="PF00702">
    <property type="entry name" value="Hydrolase"/>
    <property type="match status" value="1"/>
</dbReference>
<keyword evidence="12" id="KW-1185">Reference proteome</keyword>
<evidence type="ECO:0000256" key="9">
    <source>
        <dbReference type="ARBA" id="ARBA00023277"/>
    </source>
</evidence>
<evidence type="ECO:0000256" key="4">
    <source>
        <dbReference type="ARBA" id="ARBA00006171"/>
    </source>
</evidence>
<dbReference type="InterPro" id="IPR050155">
    <property type="entry name" value="HAD-like_hydrolase_sf"/>
</dbReference>
<comment type="catalytic activity">
    <reaction evidence="1 10">
        <text>2-phosphoglycolate + H2O = glycolate + phosphate</text>
        <dbReference type="Rhea" id="RHEA:14369"/>
        <dbReference type="ChEBI" id="CHEBI:15377"/>
        <dbReference type="ChEBI" id="CHEBI:29805"/>
        <dbReference type="ChEBI" id="CHEBI:43474"/>
        <dbReference type="ChEBI" id="CHEBI:58033"/>
        <dbReference type="EC" id="3.1.3.18"/>
    </reaction>
</comment>
<dbReference type="InterPro" id="IPR006439">
    <property type="entry name" value="HAD-SF_hydro_IA"/>
</dbReference>
<dbReference type="EC" id="3.1.3.18" evidence="5 10"/>
<evidence type="ECO:0000256" key="6">
    <source>
        <dbReference type="ARBA" id="ARBA00022723"/>
    </source>
</evidence>
<dbReference type="NCBIfam" id="TIGR01549">
    <property type="entry name" value="HAD-SF-IA-v1"/>
    <property type="match status" value="1"/>
</dbReference>
<organism evidence="11 12">
    <name type="scientific">Luteimonas rhizosphaericola</name>
    <dbReference type="NCBI Taxonomy" id="3042024"/>
    <lineage>
        <taxon>Bacteria</taxon>
        <taxon>Pseudomonadati</taxon>
        <taxon>Pseudomonadota</taxon>
        <taxon>Gammaproteobacteria</taxon>
        <taxon>Lysobacterales</taxon>
        <taxon>Lysobacteraceae</taxon>
        <taxon>Luteimonas</taxon>
    </lineage>
</organism>
<dbReference type="SFLD" id="SFLDG01135">
    <property type="entry name" value="C1.5.6:_HAD__Beta-PGM__Phospha"/>
    <property type="match status" value="1"/>
</dbReference>
<reference evidence="11 12" key="1">
    <citation type="submission" date="2023-04" db="EMBL/GenBank/DDBJ databases">
        <title>Luteimonas sp. M1R5S18.</title>
        <authorList>
            <person name="Sun J.-Q."/>
        </authorList>
    </citation>
    <scope>NUCLEOTIDE SEQUENCE [LARGE SCALE GENOMIC DNA]</scope>
    <source>
        <strain evidence="11 12">M1R5S18</strain>
    </source>
</reference>